<dbReference type="Gene3D" id="3.40.50.2300">
    <property type="match status" value="2"/>
</dbReference>
<dbReference type="AlphaFoldDB" id="A0A9D2LC02"/>
<dbReference type="GO" id="GO:0000976">
    <property type="term" value="F:transcription cis-regulatory region binding"/>
    <property type="evidence" value="ECO:0007669"/>
    <property type="project" value="TreeGrafter"/>
</dbReference>
<dbReference type="SUPFAM" id="SSF46785">
    <property type="entry name" value="Winged helix' DNA-binding domain"/>
    <property type="match status" value="1"/>
</dbReference>
<protein>
    <submittedName>
        <fullName evidence="5">LacI family transcriptional regulator</fullName>
    </submittedName>
</protein>
<evidence type="ECO:0000256" key="3">
    <source>
        <dbReference type="ARBA" id="ARBA00023163"/>
    </source>
</evidence>
<dbReference type="Proteomes" id="UP000823823">
    <property type="component" value="Unassembled WGS sequence"/>
</dbReference>
<dbReference type="InterPro" id="IPR001034">
    <property type="entry name" value="DeoR_HTH"/>
</dbReference>
<dbReference type="Gene3D" id="1.10.10.10">
    <property type="entry name" value="Winged helix-like DNA-binding domain superfamily/Winged helix DNA-binding domain"/>
    <property type="match status" value="1"/>
</dbReference>
<comment type="caution">
    <text evidence="5">The sequence shown here is derived from an EMBL/GenBank/DDBJ whole genome shotgun (WGS) entry which is preliminary data.</text>
</comment>
<proteinExistence type="predicted"/>
<dbReference type="InterPro" id="IPR028082">
    <property type="entry name" value="Peripla_BP_I"/>
</dbReference>
<gene>
    <name evidence="5" type="ORF">H9786_03455</name>
</gene>
<dbReference type="InterPro" id="IPR036388">
    <property type="entry name" value="WH-like_DNA-bd_sf"/>
</dbReference>
<evidence type="ECO:0000313" key="6">
    <source>
        <dbReference type="Proteomes" id="UP000823823"/>
    </source>
</evidence>
<dbReference type="PROSITE" id="PS00894">
    <property type="entry name" value="HTH_DEOR_1"/>
    <property type="match status" value="1"/>
</dbReference>
<evidence type="ECO:0000256" key="1">
    <source>
        <dbReference type="ARBA" id="ARBA00023015"/>
    </source>
</evidence>
<reference evidence="5" key="2">
    <citation type="submission" date="2021-04" db="EMBL/GenBank/DDBJ databases">
        <authorList>
            <person name="Gilroy R."/>
        </authorList>
    </citation>
    <scope>NUCLEOTIDE SEQUENCE</scope>
    <source>
        <strain evidence="5">ChiHjej13B12-24818</strain>
    </source>
</reference>
<feature type="domain" description="HTH deoR-type" evidence="4">
    <location>
        <begin position="5"/>
        <end position="60"/>
    </location>
</feature>
<name>A0A9D2LC02_9MICO</name>
<dbReference type="PROSITE" id="PS51000">
    <property type="entry name" value="HTH_DEOR_2"/>
    <property type="match status" value="1"/>
</dbReference>
<accession>A0A9D2LC02</accession>
<reference evidence="5" key="1">
    <citation type="journal article" date="2021" name="PeerJ">
        <title>Extensive microbial diversity within the chicken gut microbiome revealed by metagenomics and culture.</title>
        <authorList>
            <person name="Gilroy R."/>
            <person name="Ravi A."/>
            <person name="Getino M."/>
            <person name="Pursley I."/>
            <person name="Horton D.L."/>
            <person name="Alikhan N.F."/>
            <person name="Baker D."/>
            <person name="Gharbi K."/>
            <person name="Hall N."/>
            <person name="Watson M."/>
            <person name="Adriaenssens E.M."/>
            <person name="Foster-Nyarko E."/>
            <person name="Jarju S."/>
            <person name="Secka A."/>
            <person name="Antonio M."/>
            <person name="Oren A."/>
            <person name="Chaudhuri R.R."/>
            <person name="La Ragione R."/>
            <person name="Hildebrand F."/>
            <person name="Pallen M.J."/>
        </authorList>
    </citation>
    <scope>NUCLEOTIDE SEQUENCE</scope>
    <source>
        <strain evidence="5">ChiHjej13B12-24818</strain>
    </source>
</reference>
<dbReference type="GO" id="GO:0003700">
    <property type="term" value="F:DNA-binding transcription factor activity"/>
    <property type="evidence" value="ECO:0007669"/>
    <property type="project" value="InterPro"/>
</dbReference>
<dbReference type="InterPro" id="IPR046335">
    <property type="entry name" value="LacI/GalR-like_sensor"/>
</dbReference>
<keyword evidence="1" id="KW-0805">Transcription regulation</keyword>
<keyword evidence="3" id="KW-0804">Transcription</keyword>
<dbReference type="EMBL" id="DWZH01000025">
    <property type="protein sequence ID" value="HJB09580.1"/>
    <property type="molecule type" value="Genomic_DNA"/>
</dbReference>
<dbReference type="SMART" id="SM00420">
    <property type="entry name" value="HTH_DEOR"/>
    <property type="match status" value="1"/>
</dbReference>
<evidence type="ECO:0000259" key="4">
    <source>
        <dbReference type="PROSITE" id="PS51000"/>
    </source>
</evidence>
<evidence type="ECO:0000313" key="5">
    <source>
        <dbReference type="EMBL" id="HJB09580.1"/>
    </source>
</evidence>
<sequence length="376" mass="40978">MRDSVEVRRRRIAELVDQHGALKVSSLAGLLNVSAITARRDVEALAGEGVVERRHGWVAGAGGIPSARPSRATVGTVAIVLPERHSYFDEVTRGAHRALESSGYRVALHLAPHSDTSDRRVLELVRRQRPDGLLLAPRWNTPESEAASRALLAELDLPTVVMERQLGSHPDYRSLDVVRSDHRHGVELAVDHLVAGGHRRILLLARQDSPTARSISTSFVDIMRQRSVIESWVTALSSPDSDPGAGSPDSAVGVDGIGSGAFLRPDHSDPQWLVRLLDEHGITGVLIHNDENALVLTQELLAAGLSIPQECAVIAYDDVVAELSSVPLTAVAPPKEEVGRTAAELLSRRLRTQRVGQRWTPRRIELLPELEVRESS</sequence>
<keyword evidence="2" id="KW-0238">DNA-binding</keyword>
<dbReference type="InterPro" id="IPR036390">
    <property type="entry name" value="WH_DNA-bd_sf"/>
</dbReference>
<dbReference type="Pfam" id="PF13377">
    <property type="entry name" value="Peripla_BP_3"/>
    <property type="match status" value="1"/>
</dbReference>
<dbReference type="SUPFAM" id="SSF53822">
    <property type="entry name" value="Periplasmic binding protein-like I"/>
    <property type="match status" value="1"/>
</dbReference>
<dbReference type="PANTHER" id="PTHR30146">
    <property type="entry name" value="LACI-RELATED TRANSCRIPTIONAL REPRESSOR"/>
    <property type="match status" value="1"/>
</dbReference>
<dbReference type="Pfam" id="PF08220">
    <property type="entry name" value="HTH_DeoR"/>
    <property type="match status" value="1"/>
</dbReference>
<evidence type="ECO:0000256" key="2">
    <source>
        <dbReference type="ARBA" id="ARBA00023125"/>
    </source>
</evidence>
<dbReference type="InterPro" id="IPR018356">
    <property type="entry name" value="Tscrpt_reg_HTH_DeoR_CS"/>
</dbReference>
<organism evidence="5 6">
    <name type="scientific">Candidatus Brachybacterium merdavium</name>
    <dbReference type="NCBI Taxonomy" id="2838513"/>
    <lineage>
        <taxon>Bacteria</taxon>
        <taxon>Bacillati</taxon>
        <taxon>Actinomycetota</taxon>
        <taxon>Actinomycetes</taxon>
        <taxon>Micrococcales</taxon>
        <taxon>Dermabacteraceae</taxon>
        <taxon>Brachybacterium</taxon>
    </lineage>
</organism>
<dbReference type="PANTHER" id="PTHR30146:SF155">
    <property type="entry name" value="ALANINE RACEMASE"/>
    <property type="match status" value="1"/>
</dbReference>